<keyword evidence="2" id="KW-0904">Protein phosphatase</keyword>
<feature type="region of interest" description="Disordered" evidence="3">
    <location>
        <begin position="1"/>
        <end position="54"/>
    </location>
</feature>
<sequence length="400" mass="44398">MQQSQWTGQEPVSPYPRTGAHVEHTAPLRVLPSPLADAPPSNSGPTAVHPPSKNSAVAMDVDANVSVLKPHATSSTWQPSVKKNRNPGNLSLDLSQMEQPVFDPSTSSGSSSNPLGVCLRRIDQAAVCSRVTDFLYVGGAAAAKDRDALLQLGITHILNCAANVVTPDFYPQDFLYYNLRLRDHSSQDIARHFYNVFDFIEKARRRGGRIFVHCVKGISRSPTMAIAYLMWYKRIGMYKALDFIRQARPVVDPNAGFIFQLTEWEQLHREGRPLQLCEQRTVVFRIEVPRESSSSIGNGNGARAAEKPLIIGPLTAIGEDYFHNPSKEIAKLSFIVSCADYMFVWCGADVSDAQVEAAQNAATLLQLYESFPEKYEIVYHGQETSSFWQLVGALRPDEEN</sequence>
<keyword evidence="1" id="KW-0378">Hydrolase</keyword>
<dbReference type="EMBL" id="GL376596">
    <property type="status" value="NOT_ANNOTATED_CDS"/>
    <property type="molecule type" value="Genomic_DNA"/>
</dbReference>
<protein>
    <recommendedName>
        <fullName evidence="8">Protein-serine/threonine phosphatase</fullName>
    </recommendedName>
</protein>
<evidence type="ECO:0000256" key="3">
    <source>
        <dbReference type="SAM" id="MobiDB-lite"/>
    </source>
</evidence>
<dbReference type="PROSITE" id="PS50056">
    <property type="entry name" value="TYR_PHOSPHATASE_2"/>
    <property type="match status" value="1"/>
</dbReference>
<dbReference type="SUPFAM" id="SSF55753">
    <property type="entry name" value="Actin depolymerizing proteins"/>
    <property type="match status" value="1"/>
</dbReference>
<dbReference type="GO" id="GO:0004721">
    <property type="term" value="F:phosphoprotein phosphatase activity"/>
    <property type="evidence" value="ECO:0007669"/>
    <property type="project" value="UniProtKB-KW"/>
</dbReference>
<dbReference type="InterPro" id="IPR000387">
    <property type="entry name" value="Tyr_Pase_dom"/>
</dbReference>
<keyword evidence="7" id="KW-1185">Reference proteome</keyword>
<dbReference type="PROSITE" id="PS00383">
    <property type="entry name" value="TYR_PHOSPHATASE_1"/>
    <property type="match status" value="1"/>
</dbReference>
<dbReference type="FunFam" id="3.90.190.10:FF:000130">
    <property type="entry name" value="Dual specificity protein phosphatase, putative"/>
    <property type="match status" value="1"/>
</dbReference>
<dbReference type="VEuPathDB" id="FungiDB:PYU1_G010621"/>
<dbReference type="Pfam" id="PF00782">
    <property type="entry name" value="DSPc"/>
    <property type="match status" value="1"/>
</dbReference>
<feature type="domain" description="Tyrosine specific protein phosphatases" evidence="5">
    <location>
        <begin position="191"/>
        <end position="249"/>
    </location>
</feature>
<reference evidence="7" key="2">
    <citation type="submission" date="2010-04" db="EMBL/GenBank/DDBJ databases">
        <authorList>
            <person name="Buell R."/>
            <person name="Hamilton J."/>
            <person name="Hostetler J."/>
        </authorList>
    </citation>
    <scope>NUCLEOTIDE SEQUENCE [LARGE SCALE GENOMIC DNA]</scope>
    <source>
        <strain evidence="7">DAOM:BR144</strain>
    </source>
</reference>
<evidence type="ECO:0000313" key="7">
    <source>
        <dbReference type="Proteomes" id="UP000019132"/>
    </source>
</evidence>
<dbReference type="InterPro" id="IPR000340">
    <property type="entry name" value="Dual-sp_phosphatase_cat-dom"/>
</dbReference>
<reference evidence="6" key="3">
    <citation type="submission" date="2015-02" db="UniProtKB">
        <authorList>
            <consortium name="EnsemblProtists"/>
        </authorList>
    </citation>
    <scope>IDENTIFICATION</scope>
    <source>
        <strain evidence="6">DAOM BR144</strain>
    </source>
</reference>
<dbReference type="STRING" id="431595.K3X095"/>
<evidence type="ECO:0000256" key="2">
    <source>
        <dbReference type="ARBA" id="ARBA00022912"/>
    </source>
</evidence>
<name>K3X095_GLOUD</name>
<proteinExistence type="predicted"/>
<feature type="domain" description="Tyrosine-protein phosphatase" evidence="4">
    <location>
        <begin position="127"/>
        <end position="270"/>
    </location>
</feature>
<dbReference type="PANTHER" id="PTHR46381">
    <property type="entry name" value="MKPA PROTEIN"/>
    <property type="match status" value="1"/>
</dbReference>
<evidence type="ECO:0008006" key="8">
    <source>
        <dbReference type="Google" id="ProtNLM"/>
    </source>
</evidence>
<dbReference type="Gene3D" id="3.40.20.10">
    <property type="entry name" value="Severin"/>
    <property type="match status" value="1"/>
</dbReference>
<dbReference type="InterPro" id="IPR029021">
    <property type="entry name" value="Prot-tyrosine_phosphatase-like"/>
</dbReference>
<dbReference type="PROSITE" id="PS50054">
    <property type="entry name" value="TYR_PHOSPHATASE_DUAL"/>
    <property type="match status" value="1"/>
</dbReference>
<dbReference type="Gene3D" id="3.90.190.10">
    <property type="entry name" value="Protein tyrosine phosphatase superfamily"/>
    <property type="match status" value="1"/>
</dbReference>
<dbReference type="AlphaFoldDB" id="K3X095"/>
<dbReference type="PANTHER" id="PTHR46381:SF2">
    <property type="entry name" value="MAP KINASE PHOSPHATASE"/>
    <property type="match status" value="1"/>
</dbReference>
<feature type="compositionally biased region" description="Polar residues" evidence="3">
    <location>
        <begin position="72"/>
        <end position="91"/>
    </location>
</feature>
<dbReference type="PRINTS" id="PR01908">
    <property type="entry name" value="ADSPHPHTASE"/>
</dbReference>
<dbReference type="SUPFAM" id="SSF52799">
    <property type="entry name" value="(Phosphotyrosine protein) phosphatases II"/>
    <property type="match status" value="1"/>
</dbReference>
<dbReference type="InterPro" id="IPR016130">
    <property type="entry name" value="Tyr_Pase_AS"/>
</dbReference>
<evidence type="ECO:0000313" key="6">
    <source>
        <dbReference type="EnsemblProtists" id="PYU1_T010644"/>
    </source>
</evidence>
<dbReference type="OMA" id="DEHHESC"/>
<dbReference type="Proteomes" id="UP000019132">
    <property type="component" value="Unassembled WGS sequence"/>
</dbReference>
<dbReference type="InterPro" id="IPR029006">
    <property type="entry name" value="ADF-H/Gelsolin-like_dom_sf"/>
</dbReference>
<dbReference type="InterPro" id="IPR020422">
    <property type="entry name" value="TYR_PHOSPHATASE_DUAL_dom"/>
</dbReference>
<evidence type="ECO:0000259" key="5">
    <source>
        <dbReference type="PROSITE" id="PS50056"/>
    </source>
</evidence>
<reference evidence="7" key="1">
    <citation type="journal article" date="2010" name="Genome Biol.">
        <title>Genome sequence of the necrotrophic plant pathogen Pythium ultimum reveals original pathogenicity mechanisms and effector repertoire.</title>
        <authorList>
            <person name="Levesque C.A."/>
            <person name="Brouwer H."/>
            <person name="Cano L."/>
            <person name="Hamilton J.P."/>
            <person name="Holt C."/>
            <person name="Huitema E."/>
            <person name="Raffaele S."/>
            <person name="Robideau G.P."/>
            <person name="Thines M."/>
            <person name="Win J."/>
            <person name="Zerillo M.M."/>
            <person name="Beakes G.W."/>
            <person name="Boore J.L."/>
            <person name="Busam D."/>
            <person name="Dumas B."/>
            <person name="Ferriera S."/>
            <person name="Fuerstenberg S.I."/>
            <person name="Gachon C.M."/>
            <person name="Gaulin E."/>
            <person name="Govers F."/>
            <person name="Grenville-Briggs L."/>
            <person name="Horner N."/>
            <person name="Hostetler J."/>
            <person name="Jiang R.H."/>
            <person name="Johnson J."/>
            <person name="Krajaejun T."/>
            <person name="Lin H."/>
            <person name="Meijer H.J."/>
            <person name="Moore B."/>
            <person name="Morris P."/>
            <person name="Phuntmart V."/>
            <person name="Puiu D."/>
            <person name="Shetty J."/>
            <person name="Stajich J.E."/>
            <person name="Tripathy S."/>
            <person name="Wawra S."/>
            <person name="van West P."/>
            <person name="Whitty B.R."/>
            <person name="Coutinho P.M."/>
            <person name="Henrissat B."/>
            <person name="Martin F."/>
            <person name="Thomas P.D."/>
            <person name="Tyler B.M."/>
            <person name="De Vries R.P."/>
            <person name="Kamoun S."/>
            <person name="Yandell M."/>
            <person name="Tisserat N."/>
            <person name="Buell C.R."/>
        </authorList>
    </citation>
    <scope>NUCLEOTIDE SEQUENCE</scope>
    <source>
        <strain evidence="7">DAOM:BR144</strain>
    </source>
</reference>
<dbReference type="SMART" id="SM00195">
    <property type="entry name" value="DSPc"/>
    <property type="match status" value="1"/>
</dbReference>
<evidence type="ECO:0000256" key="1">
    <source>
        <dbReference type="ARBA" id="ARBA00022801"/>
    </source>
</evidence>
<dbReference type="InParanoid" id="K3X095"/>
<evidence type="ECO:0000259" key="4">
    <source>
        <dbReference type="PROSITE" id="PS50054"/>
    </source>
</evidence>
<feature type="compositionally biased region" description="Polar residues" evidence="3">
    <location>
        <begin position="1"/>
        <end position="10"/>
    </location>
</feature>
<feature type="region of interest" description="Disordered" evidence="3">
    <location>
        <begin position="70"/>
        <end position="91"/>
    </location>
</feature>
<accession>K3X095</accession>
<dbReference type="EnsemblProtists" id="PYU1_T010644">
    <property type="protein sequence ID" value="PYU1_T010644"/>
    <property type="gene ID" value="PYU1_G010621"/>
</dbReference>
<organism evidence="6 7">
    <name type="scientific">Globisporangium ultimum (strain ATCC 200006 / CBS 805.95 / DAOM BR144)</name>
    <name type="common">Pythium ultimum</name>
    <dbReference type="NCBI Taxonomy" id="431595"/>
    <lineage>
        <taxon>Eukaryota</taxon>
        <taxon>Sar</taxon>
        <taxon>Stramenopiles</taxon>
        <taxon>Oomycota</taxon>
        <taxon>Peronosporomycetes</taxon>
        <taxon>Pythiales</taxon>
        <taxon>Pythiaceae</taxon>
        <taxon>Globisporangium</taxon>
    </lineage>
</organism>
<dbReference type="eggNOG" id="KOG1716">
    <property type="taxonomic scope" value="Eukaryota"/>
</dbReference>
<dbReference type="CDD" id="cd14498">
    <property type="entry name" value="DSP"/>
    <property type="match status" value="1"/>
</dbReference>
<dbReference type="HOGENOM" id="CLU_676888_0_0_1"/>